<proteinExistence type="predicted"/>
<accession>A0A3L8PX51</accession>
<dbReference type="Proteomes" id="UP000281474">
    <property type="component" value="Unassembled WGS sequence"/>
</dbReference>
<keyword evidence="2" id="KW-1185">Reference proteome</keyword>
<dbReference type="EMBL" id="QZEI01000047">
    <property type="protein sequence ID" value="RLV59018.1"/>
    <property type="molecule type" value="Genomic_DNA"/>
</dbReference>
<gene>
    <name evidence="1" type="ORF">D5018_14410</name>
</gene>
<protein>
    <submittedName>
        <fullName evidence="1">Uncharacterized protein</fullName>
    </submittedName>
</protein>
<comment type="caution">
    <text evidence="1">The sequence shown here is derived from an EMBL/GenBank/DDBJ whole genome shotgun (WGS) entry which is preliminary data.</text>
</comment>
<evidence type="ECO:0000313" key="1">
    <source>
        <dbReference type="EMBL" id="RLV59018.1"/>
    </source>
</evidence>
<reference evidence="1 2" key="1">
    <citation type="submission" date="2018-09" db="EMBL/GenBank/DDBJ databases">
        <title>Phylogeny of the Shewanellaceae, and recommendation for two new genera, Pseudoshewanella and Parashewanella.</title>
        <authorList>
            <person name="Wang G."/>
        </authorList>
    </citation>
    <scope>NUCLEOTIDE SEQUENCE [LARGE SCALE GENOMIC DNA]</scope>
    <source>
        <strain evidence="1 2">C51</strain>
    </source>
</reference>
<organism evidence="1 2">
    <name type="scientific">Parashewanella curva</name>
    <dbReference type="NCBI Taxonomy" id="2338552"/>
    <lineage>
        <taxon>Bacteria</taxon>
        <taxon>Pseudomonadati</taxon>
        <taxon>Pseudomonadota</taxon>
        <taxon>Gammaproteobacteria</taxon>
        <taxon>Alteromonadales</taxon>
        <taxon>Shewanellaceae</taxon>
        <taxon>Parashewanella</taxon>
    </lineage>
</organism>
<evidence type="ECO:0000313" key="2">
    <source>
        <dbReference type="Proteomes" id="UP000281474"/>
    </source>
</evidence>
<sequence length="268" mass="30781">MIDIDDDIRLNPIQKALLTLLSLPNDPAVCQQWQLSTATIHGLLHSESFFIFAEKSKYLNKPLQQELKQWPVLLNRDWVSHALNKKTKSSLVQVKAPLIVRPVETRPKVSFGQFKQTVLMTANIVFGNNSRLEQELTALFDSTLFLQESSSSSEKNKSAYRLIQSIHPMLMINAQDREYLVKRFQLQLTIVALLPETPTKQKSLVQLRQTEHLLLQPPEQLMLRHKRLSVHSEGIPPYQFARALNHDNVAERLNPSICKQLMQTCTIL</sequence>
<dbReference type="AlphaFoldDB" id="A0A3L8PX51"/>
<name>A0A3L8PX51_9GAMM</name>